<keyword evidence="1" id="KW-0812">Transmembrane</keyword>
<dbReference type="OrthoDB" id="10051649at2759"/>
<feature type="transmembrane region" description="Helical" evidence="1">
    <location>
        <begin position="1052"/>
        <end position="1073"/>
    </location>
</feature>
<accession>A0A8B6DIQ8</accession>
<proteinExistence type="predicted"/>
<organism evidence="2 3">
    <name type="scientific">Mytilus galloprovincialis</name>
    <name type="common">Mediterranean mussel</name>
    <dbReference type="NCBI Taxonomy" id="29158"/>
    <lineage>
        <taxon>Eukaryota</taxon>
        <taxon>Metazoa</taxon>
        <taxon>Spiralia</taxon>
        <taxon>Lophotrochozoa</taxon>
        <taxon>Mollusca</taxon>
        <taxon>Bivalvia</taxon>
        <taxon>Autobranchia</taxon>
        <taxon>Pteriomorphia</taxon>
        <taxon>Mytilida</taxon>
        <taxon>Mytiloidea</taxon>
        <taxon>Mytilidae</taxon>
        <taxon>Mytilinae</taxon>
        <taxon>Mytilus</taxon>
    </lineage>
</organism>
<evidence type="ECO:0008006" key="4">
    <source>
        <dbReference type="Google" id="ProtNLM"/>
    </source>
</evidence>
<dbReference type="PANTHER" id="PTHR45902">
    <property type="entry name" value="LATROPHILIN RECEPTOR-LIKE PROTEIN A"/>
    <property type="match status" value="1"/>
</dbReference>
<feature type="transmembrane region" description="Helical" evidence="1">
    <location>
        <begin position="1011"/>
        <end position="1032"/>
    </location>
</feature>
<dbReference type="AlphaFoldDB" id="A0A8B6DIQ8"/>
<feature type="transmembrane region" description="Helical" evidence="1">
    <location>
        <begin position="29"/>
        <end position="50"/>
    </location>
</feature>
<evidence type="ECO:0000256" key="1">
    <source>
        <dbReference type="SAM" id="Phobius"/>
    </source>
</evidence>
<comment type="caution">
    <text evidence="2">The sequence shown here is derived from an EMBL/GenBank/DDBJ whole genome shotgun (WGS) entry which is preliminary data.</text>
</comment>
<dbReference type="Proteomes" id="UP000596742">
    <property type="component" value="Unassembled WGS sequence"/>
</dbReference>
<keyword evidence="1" id="KW-0472">Membrane</keyword>
<dbReference type="Gene3D" id="1.20.1070.10">
    <property type="entry name" value="Rhodopsin 7-helix transmembrane proteins"/>
    <property type="match status" value="1"/>
</dbReference>
<keyword evidence="3" id="KW-1185">Reference proteome</keyword>
<reference evidence="2" key="1">
    <citation type="submission" date="2018-11" db="EMBL/GenBank/DDBJ databases">
        <authorList>
            <person name="Alioto T."/>
            <person name="Alioto T."/>
        </authorList>
    </citation>
    <scope>NUCLEOTIDE SEQUENCE</scope>
</reference>
<sequence>MRSIRLRIIGKPRIHPPPLKQPNIPKKMVGIRSTMHLLYVLIVAVLPVLVSSNRNINISTLLDAYTLTCGQRFCYNHNNNLPDTSRYNYLCPYCSCDPKCFYYGDCCFDMFLSLNVECTNVTIISYFEQESLSILEDFFIMRTYCPDGVDIDIKNQCEGSKNVTEQIQNLPVTSKETRFTYKNKFCAECYNDLNIENWSFGSICEDFIDFNFMSSFDEIIQNAIIKKCKFGSFSKNAYVRGCDKNRNTDIISTCNVSGTWETYDPSIEWACVNYENFYGMFRNIFCYICNPPVFQEPAISQCNETGLWETPDTKMTKACWDFGFTSTTYPFKNVFCYICNVPLDKTRYERSKDAYMHSAQSVYKERYFKYRLQIDYILDETFLSGLYDDNNILDKKEDTNVKEDIYLQYYAMTGNGHFCTNVSSLVEFDISCSCDEFCHFDKTIPCCIDKVFKQSTQCISSSNNNFLVYDWCETAGNGFGGLYDKCVGKNNNLLYDLPVTDYNTNVDYKNIFCGLCRYFKDPSEMFIPYQFYPWTVFLVCETSLPLAYHVSLSDLLDYRHESRCTVSYEHRNCGKWCSKNQPITSCSSGANSSLEYACQNYNVPPYEVEYYNKMNNSFLQNYPNIFCAMCNNTKTGLSIGSCNVTGDWDKYNEQIEQKCLLLPHVDYHKPFKNIFCKICNVKFRQYDVGLTNDPGCLPGVIENEVTHVRSLFSLFLYDGSADLDSSIERCTKHQVYDTYMEQCRDIVCFPGRVLINDRCLPVLPFTSNIGYIIAFGIDIYLTFAIETPVSFIGKLRNEIWNQIELVGGFQYPFKQMSIILVNRPCNENFSWTVGHIHVSVFIKVFSVGFVDRSKVEQNLFRFMQTNFTVYFPCSKRTPEVFCSSKCILGFDENAFYLPSRFYFASENNKCSLKEEFIIQDTNMYVFRRISSLLECPQIQMEADEIQATYDKTKVRINRSGADLNFYEFVFINENAIRICLSRFYDIVDATKQENTPVIQMSHDPERDRKRFALYNLYSYGVPLLFVGLNVIISNSVIDNQSYGYGGKACFISHQLTVICTFIAPVALICLSLGKIAETEWDTILNFEV</sequence>
<evidence type="ECO:0000313" key="2">
    <source>
        <dbReference type="EMBL" id="VDI19209.1"/>
    </source>
</evidence>
<dbReference type="EMBL" id="UYJE01003423">
    <property type="protein sequence ID" value="VDI19209.1"/>
    <property type="molecule type" value="Genomic_DNA"/>
</dbReference>
<protein>
    <recommendedName>
        <fullName evidence="4">SMB domain-containing protein</fullName>
    </recommendedName>
</protein>
<gene>
    <name evidence="2" type="ORF">MGAL_10B082189</name>
</gene>
<name>A0A8B6DIQ8_MYTGA</name>
<feature type="transmembrane region" description="Helical" evidence="1">
    <location>
        <begin position="769"/>
        <end position="792"/>
    </location>
</feature>
<dbReference type="PANTHER" id="PTHR45902:SF4">
    <property type="entry name" value="G-PROTEIN COUPLED RECEPTORS FAMILY 2 PROFILE 2 DOMAIN-CONTAINING PROTEIN"/>
    <property type="match status" value="1"/>
</dbReference>
<dbReference type="InterPro" id="IPR053231">
    <property type="entry name" value="GPCR_LN-TM7"/>
</dbReference>
<evidence type="ECO:0000313" key="3">
    <source>
        <dbReference type="Proteomes" id="UP000596742"/>
    </source>
</evidence>
<keyword evidence="1" id="KW-1133">Transmembrane helix</keyword>